<dbReference type="Proteomes" id="UP000193495">
    <property type="component" value="Unassembled WGS sequence"/>
</dbReference>
<reference evidence="2 5" key="2">
    <citation type="submission" date="2018-03" db="EMBL/GenBank/DDBJ databases">
        <title>Genomic Encyclopedia of Archaeal and Bacterial Type Strains, Phase II (KMG-II): from individual species to whole genera.</title>
        <authorList>
            <person name="Goeker M."/>
        </authorList>
    </citation>
    <scope>NUCLEOTIDE SEQUENCE [LARGE SCALE GENOMIC DNA]</scope>
    <source>
        <strain evidence="2 5">DSM 29956</strain>
    </source>
</reference>
<dbReference type="EMBL" id="PYGB01000005">
    <property type="protein sequence ID" value="PSK86306.1"/>
    <property type="molecule type" value="Genomic_DNA"/>
</dbReference>
<keyword evidence="1" id="KW-0812">Transmembrane</keyword>
<evidence type="ECO:0000313" key="2">
    <source>
        <dbReference type="EMBL" id="PSK86306.1"/>
    </source>
</evidence>
<organism evidence="3 4">
    <name type="scientific">Limimaricola soesokkakensis</name>
    <dbReference type="NCBI Taxonomy" id="1343159"/>
    <lineage>
        <taxon>Bacteria</taxon>
        <taxon>Pseudomonadati</taxon>
        <taxon>Pseudomonadota</taxon>
        <taxon>Alphaproteobacteria</taxon>
        <taxon>Rhodobacterales</taxon>
        <taxon>Paracoccaceae</taxon>
        <taxon>Limimaricola</taxon>
    </lineage>
</organism>
<feature type="transmembrane region" description="Helical" evidence="1">
    <location>
        <begin position="29"/>
        <end position="49"/>
    </location>
</feature>
<evidence type="ECO:0000256" key="1">
    <source>
        <dbReference type="SAM" id="Phobius"/>
    </source>
</evidence>
<evidence type="ECO:0000313" key="3">
    <source>
        <dbReference type="EMBL" id="SLN48307.1"/>
    </source>
</evidence>
<accession>A0A1X6ZE00</accession>
<keyword evidence="1" id="KW-1133">Transmembrane helix</keyword>
<name>A0A1X6ZE00_9RHOB</name>
<dbReference type="Proteomes" id="UP000240624">
    <property type="component" value="Unassembled WGS sequence"/>
</dbReference>
<dbReference type="RefSeq" id="WP_242665566.1">
    <property type="nucleotide sequence ID" value="NZ_FWFY01000005.1"/>
</dbReference>
<evidence type="ECO:0000313" key="5">
    <source>
        <dbReference type="Proteomes" id="UP000240624"/>
    </source>
</evidence>
<sequence length="59" mass="6507">MTLLVTSVETITLPCRMWMGLRDNVDPSIAALSEPLILVVTALVGLRAVRLMRKGAWAR</sequence>
<keyword evidence="1" id="KW-0472">Membrane</keyword>
<gene>
    <name evidence="2" type="ORF">CLV79_10513</name>
    <name evidence="3" type="ORF">LOS8367_02159</name>
</gene>
<dbReference type="EMBL" id="FWFY01000005">
    <property type="protein sequence ID" value="SLN48307.1"/>
    <property type="molecule type" value="Genomic_DNA"/>
</dbReference>
<evidence type="ECO:0000313" key="4">
    <source>
        <dbReference type="Proteomes" id="UP000193495"/>
    </source>
</evidence>
<keyword evidence="5" id="KW-1185">Reference proteome</keyword>
<reference evidence="3 4" key="1">
    <citation type="submission" date="2017-03" db="EMBL/GenBank/DDBJ databases">
        <authorList>
            <person name="Afonso C.L."/>
            <person name="Miller P.J."/>
            <person name="Scott M.A."/>
            <person name="Spackman E."/>
            <person name="Goraichik I."/>
            <person name="Dimitrov K.M."/>
            <person name="Suarez D.L."/>
            <person name="Swayne D.E."/>
        </authorList>
    </citation>
    <scope>NUCLEOTIDE SEQUENCE [LARGE SCALE GENOMIC DNA]</scope>
    <source>
        <strain evidence="3 4">CECT 8367</strain>
    </source>
</reference>
<protein>
    <submittedName>
        <fullName evidence="3">Uncharacterized protein</fullName>
    </submittedName>
</protein>
<proteinExistence type="predicted"/>
<dbReference type="AlphaFoldDB" id="A0A1X6ZE00"/>